<dbReference type="InterPro" id="IPR015854">
    <property type="entry name" value="ABC_transpr_LolD-like"/>
</dbReference>
<dbReference type="InterPro" id="IPR017911">
    <property type="entry name" value="MacB-like_ATP-bd"/>
</dbReference>
<reference evidence="6" key="1">
    <citation type="submission" date="2017-09" db="EMBL/GenBank/DDBJ databases">
        <title>Depth-based differentiation of microbial function through sediment-hosted aquifers and enrichment of novel symbionts in the deep terrestrial subsurface.</title>
        <authorList>
            <person name="Probst A.J."/>
            <person name="Ladd B."/>
            <person name="Jarett J.K."/>
            <person name="Geller-Mcgrath D.E."/>
            <person name="Sieber C.M.K."/>
            <person name="Emerson J.B."/>
            <person name="Anantharaman K."/>
            <person name="Thomas B.C."/>
            <person name="Malmstrom R."/>
            <person name="Stieglmeier M."/>
            <person name="Klingl A."/>
            <person name="Woyke T."/>
            <person name="Ryan C.M."/>
            <person name="Banfield J.F."/>
        </authorList>
    </citation>
    <scope>NUCLEOTIDE SEQUENCE [LARGE SCALE GENOMIC DNA]</scope>
</reference>
<evidence type="ECO:0000256" key="3">
    <source>
        <dbReference type="ARBA" id="ARBA00022840"/>
    </source>
</evidence>
<feature type="non-terminal residue" evidence="5">
    <location>
        <position position="449"/>
    </location>
</feature>
<dbReference type="Gene3D" id="2.60.40.10">
    <property type="entry name" value="Immunoglobulins"/>
    <property type="match status" value="2"/>
</dbReference>
<dbReference type="GO" id="GO:0005886">
    <property type="term" value="C:plasma membrane"/>
    <property type="evidence" value="ECO:0007669"/>
    <property type="project" value="TreeGrafter"/>
</dbReference>
<comment type="caution">
    <text evidence="5">The sequence shown here is derived from an EMBL/GenBank/DDBJ whole genome shotgun (WGS) entry which is preliminary data.</text>
</comment>
<dbReference type="CDD" id="cd03255">
    <property type="entry name" value="ABC_MJ0796_LolCDE_FtsE"/>
    <property type="match status" value="1"/>
</dbReference>
<dbReference type="InterPro" id="IPR027417">
    <property type="entry name" value="P-loop_NTPase"/>
</dbReference>
<dbReference type="EMBL" id="PFCP01000057">
    <property type="protein sequence ID" value="PIR68775.1"/>
    <property type="molecule type" value="Genomic_DNA"/>
</dbReference>
<dbReference type="AlphaFoldDB" id="A0A2J0JHH6"/>
<name>A0A2J0JHH6_9BACT</name>
<dbReference type="SMART" id="SM00382">
    <property type="entry name" value="AAA"/>
    <property type="match status" value="1"/>
</dbReference>
<dbReference type="Proteomes" id="UP000228613">
    <property type="component" value="Unassembled WGS sequence"/>
</dbReference>
<keyword evidence="3" id="KW-0067">ATP-binding</keyword>
<dbReference type="SUPFAM" id="SSF52540">
    <property type="entry name" value="P-loop containing nucleoside triphosphate hydrolases"/>
    <property type="match status" value="1"/>
</dbReference>
<dbReference type="PANTHER" id="PTHR24220">
    <property type="entry name" value="IMPORT ATP-BINDING PROTEIN"/>
    <property type="match status" value="1"/>
</dbReference>
<sequence>MSQIIKIEKVNLWYDKGKPTEVHALKDISIGIEKGDYVAFFGPSGCGKTTMLYAISGIDRFQEGKVLINNRDISGLSNQELAIFRQTGIGIVFQQFNLVPSLNVLKNVALPMLFVGITSEKAEIEARKLLERLDMLQYADRLPFELSGGQQQRIGIARALANNPPIIIADEPLGNLDSKNAQMVLEFLKELNEKDGRTVIMVTHESWSLRDVKTIFYMKDGVIIDTEKTKMNPSSDVIPPVITLTGPNPMMVVKNTKYIEQGAIALDALDGICTVTISGSVDTSTLGSYIITYTSIDKAGNVATDTRTVKVVLTTFDIVATSGPHGTVAPFGITLAKYKSSQTYNITQDDGFKVATLTVDGVNLEVANTFTFLSIDRSHTITATFSDITPPVITLNGADPMSVTKDSMYDELGAVALDALDGKCEVTISGSVDTSVLGSYTITYTSIDK</sequence>
<dbReference type="PROSITE" id="PS00211">
    <property type="entry name" value="ABC_TRANSPORTER_1"/>
    <property type="match status" value="1"/>
</dbReference>
<dbReference type="InterPro" id="IPR013783">
    <property type="entry name" value="Ig-like_fold"/>
</dbReference>
<accession>A0A2J0JHH6</accession>
<dbReference type="GO" id="GO:0016887">
    <property type="term" value="F:ATP hydrolysis activity"/>
    <property type="evidence" value="ECO:0007669"/>
    <property type="project" value="InterPro"/>
</dbReference>
<dbReference type="InterPro" id="IPR017871">
    <property type="entry name" value="ABC_transporter-like_CS"/>
</dbReference>
<dbReference type="InterPro" id="IPR032179">
    <property type="entry name" value="Cry22Aa_Ig-like"/>
</dbReference>
<dbReference type="GO" id="GO:0022857">
    <property type="term" value="F:transmembrane transporter activity"/>
    <property type="evidence" value="ECO:0007669"/>
    <property type="project" value="TreeGrafter"/>
</dbReference>
<gene>
    <name evidence="5" type="ORF">COU48_02230</name>
</gene>
<dbReference type="Gene3D" id="3.40.50.300">
    <property type="entry name" value="P-loop containing nucleotide triphosphate hydrolases"/>
    <property type="match status" value="1"/>
</dbReference>
<organism evidence="5 6">
    <name type="scientific">Candidatus Nomurabacteria bacterium CG10_big_fil_rev_8_21_14_0_10_03_31_7</name>
    <dbReference type="NCBI Taxonomy" id="1974730"/>
    <lineage>
        <taxon>Bacteria</taxon>
        <taxon>Candidatus Nomuraibacteriota</taxon>
    </lineage>
</organism>
<dbReference type="InterPro" id="IPR003593">
    <property type="entry name" value="AAA+_ATPase"/>
</dbReference>
<evidence type="ECO:0000256" key="2">
    <source>
        <dbReference type="ARBA" id="ARBA00022741"/>
    </source>
</evidence>
<evidence type="ECO:0000313" key="6">
    <source>
        <dbReference type="Proteomes" id="UP000228613"/>
    </source>
</evidence>
<dbReference type="Pfam" id="PF16403">
    <property type="entry name" value="Bact_surface_Ig-like"/>
    <property type="match status" value="2"/>
</dbReference>
<dbReference type="FunFam" id="3.40.50.300:FF:000032">
    <property type="entry name" value="Export ABC transporter ATP-binding protein"/>
    <property type="match status" value="1"/>
</dbReference>
<feature type="domain" description="ABC transporter" evidence="4">
    <location>
        <begin position="7"/>
        <end position="245"/>
    </location>
</feature>
<dbReference type="GO" id="GO:0005524">
    <property type="term" value="F:ATP binding"/>
    <property type="evidence" value="ECO:0007669"/>
    <property type="project" value="UniProtKB-KW"/>
</dbReference>
<keyword evidence="1" id="KW-0813">Transport</keyword>
<protein>
    <recommendedName>
        <fullName evidence="4">ABC transporter domain-containing protein</fullName>
    </recommendedName>
</protein>
<dbReference type="Pfam" id="PF00005">
    <property type="entry name" value="ABC_tran"/>
    <property type="match status" value="1"/>
</dbReference>
<keyword evidence="2" id="KW-0547">Nucleotide-binding</keyword>
<evidence type="ECO:0000259" key="4">
    <source>
        <dbReference type="PROSITE" id="PS50893"/>
    </source>
</evidence>
<dbReference type="InterPro" id="IPR003439">
    <property type="entry name" value="ABC_transporter-like_ATP-bd"/>
</dbReference>
<dbReference type="GO" id="GO:0098796">
    <property type="term" value="C:membrane protein complex"/>
    <property type="evidence" value="ECO:0007669"/>
    <property type="project" value="UniProtKB-ARBA"/>
</dbReference>
<dbReference type="PROSITE" id="PS50893">
    <property type="entry name" value="ABC_TRANSPORTER_2"/>
    <property type="match status" value="1"/>
</dbReference>
<evidence type="ECO:0000256" key="1">
    <source>
        <dbReference type="ARBA" id="ARBA00022448"/>
    </source>
</evidence>
<proteinExistence type="predicted"/>
<evidence type="ECO:0000313" key="5">
    <source>
        <dbReference type="EMBL" id="PIR68775.1"/>
    </source>
</evidence>